<dbReference type="PANTHER" id="PTHR23273:SF4">
    <property type="entry name" value="REPLICATION PROTEIN A OB DOMAIN-CONTAINING PROTEIN"/>
    <property type="match status" value="1"/>
</dbReference>
<sequence>MEVDLSRGAVAAMSRHQLAEGLRPVLQVADGPAPRLVGSSAAAARYRLVLSDGAHLQRGLLATSLNGLVADGALRRGSVVRVLDYVCSCIQNQRLSKLAEQYFDLIEVDKVYLISEGSLKPAQKKFNPLNNDNEIFVDHRTSIEICSIELENMGSGAIVDLVGIVMTVEPSAKIMRMDDTETQKRTLQLKDMSGRSVEIIFWGKFCDAEGQQLQLLCDLGSNPILALKGGHISDFSGKSVVTISTTQLKVNPDMPMAEMLKQWYMAGGKTAPCVSLSQDISIISRIYVQKTIAQIKDENLGAVISHVVADNFCYPACTLEFNGKRCNKKVTRNGNWTWYCGRCNQSFENCEYRYLLMCQIMDHTGTTSATAFQEAGEAIIGYTAHELFIIRNVDQDEVRFREIMDAVVWRKYLFKLTIKEETFNGEQRLKFYIDGVEKLDALDVSHHLLEEIDNLLKDVSHSAPEDASSYNPNVGAGNLGAEQGMQTSNDAHGYTAGVGGAGPIC</sequence>
<comment type="subcellular location">
    <subcellularLocation>
        <location evidence="1">Nucleus</location>
    </subcellularLocation>
</comment>
<evidence type="ECO:0000256" key="7">
    <source>
        <dbReference type="ARBA" id="ARBA00023125"/>
    </source>
</evidence>
<proteinExistence type="inferred from homology"/>
<dbReference type="GO" id="GO:0008270">
    <property type="term" value="F:zinc ion binding"/>
    <property type="evidence" value="ECO:0007669"/>
    <property type="project" value="UniProtKB-KW"/>
</dbReference>
<keyword evidence="3" id="KW-0235">DNA replication</keyword>
<dbReference type="CDD" id="cd04476">
    <property type="entry name" value="RPA1_DBD_C"/>
    <property type="match status" value="1"/>
</dbReference>
<dbReference type="InterPro" id="IPR007199">
    <property type="entry name" value="Rep_factor-A_N"/>
</dbReference>
<evidence type="ECO:0000259" key="9">
    <source>
        <dbReference type="Pfam" id="PF04057"/>
    </source>
</evidence>
<dbReference type="SUPFAM" id="SSF50249">
    <property type="entry name" value="Nucleic acid-binding proteins"/>
    <property type="match status" value="4"/>
</dbReference>
<evidence type="ECO:0000256" key="3">
    <source>
        <dbReference type="ARBA" id="ARBA00022705"/>
    </source>
</evidence>
<dbReference type="GO" id="GO:0003684">
    <property type="term" value="F:damaged DNA binding"/>
    <property type="evidence" value="ECO:0007669"/>
    <property type="project" value="TreeGrafter"/>
</dbReference>
<dbReference type="FunFam" id="2.40.50.140:FF:000090">
    <property type="entry name" value="Replication protein A subunit"/>
    <property type="match status" value="1"/>
</dbReference>
<keyword evidence="8" id="KW-0539">Nucleus</keyword>
<dbReference type="InterPro" id="IPR047192">
    <property type="entry name" value="Euk_RPA1_DBD_C"/>
</dbReference>
<dbReference type="CDD" id="cd04475">
    <property type="entry name" value="RPA1_DBD_B"/>
    <property type="match status" value="1"/>
</dbReference>
<feature type="domain" description="Replication factor A C-terminal" evidence="10">
    <location>
        <begin position="300"/>
        <end position="446"/>
    </location>
</feature>
<name>A0A4U6VK89_SETVI</name>
<keyword evidence="6" id="KW-0862">Zinc</keyword>
<evidence type="ECO:0000259" key="10">
    <source>
        <dbReference type="Pfam" id="PF08646"/>
    </source>
</evidence>
<dbReference type="Pfam" id="PF08646">
    <property type="entry name" value="Rep_fac-A_C"/>
    <property type="match status" value="1"/>
</dbReference>
<dbReference type="AlphaFoldDB" id="A0A4U6VK89"/>
<dbReference type="GO" id="GO:0043047">
    <property type="term" value="F:single-stranded telomeric DNA binding"/>
    <property type="evidence" value="ECO:0007669"/>
    <property type="project" value="TreeGrafter"/>
</dbReference>
<evidence type="ECO:0000313" key="13">
    <source>
        <dbReference type="Proteomes" id="UP000298652"/>
    </source>
</evidence>
<feature type="domain" description="Replication protein A OB" evidence="11">
    <location>
        <begin position="149"/>
        <end position="251"/>
    </location>
</feature>
<evidence type="ECO:0000313" key="12">
    <source>
        <dbReference type="EMBL" id="TKW24697.1"/>
    </source>
</evidence>
<evidence type="ECO:0000256" key="8">
    <source>
        <dbReference type="ARBA" id="ARBA00023242"/>
    </source>
</evidence>
<dbReference type="GO" id="GO:0006260">
    <property type="term" value="P:DNA replication"/>
    <property type="evidence" value="ECO:0007669"/>
    <property type="project" value="UniProtKB-KW"/>
</dbReference>
<evidence type="ECO:0000256" key="5">
    <source>
        <dbReference type="ARBA" id="ARBA00022771"/>
    </source>
</evidence>
<dbReference type="InterPro" id="IPR012340">
    <property type="entry name" value="NA-bd_OB-fold"/>
</dbReference>
<dbReference type="InterPro" id="IPR031657">
    <property type="entry name" value="REPA_OB_2"/>
</dbReference>
<evidence type="ECO:0000256" key="6">
    <source>
        <dbReference type="ARBA" id="ARBA00022833"/>
    </source>
</evidence>
<feature type="domain" description="Replication factor-A protein 1 N-terminal" evidence="9">
    <location>
        <begin position="5"/>
        <end position="94"/>
    </location>
</feature>
<dbReference type="OMA" id="PLNNDNE"/>
<dbReference type="GO" id="GO:0007004">
    <property type="term" value="P:telomere maintenance via telomerase"/>
    <property type="evidence" value="ECO:0007669"/>
    <property type="project" value="TreeGrafter"/>
</dbReference>
<dbReference type="GO" id="GO:0000724">
    <property type="term" value="P:double-strand break repair via homologous recombination"/>
    <property type="evidence" value="ECO:0007669"/>
    <property type="project" value="TreeGrafter"/>
</dbReference>
<comment type="similarity">
    <text evidence="2">Belongs to the replication factor A protein 1 family.</text>
</comment>
<dbReference type="InterPro" id="IPR013955">
    <property type="entry name" value="Rep_factor-A_C"/>
</dbReference>
<evidence type="ECO:0000256" key="4">
    <source>
        <dbReference type="ARBA" id="ARBA00022723"/>
    </source>
</evidence>
<dbReference type="GO" id="GO:0005662">
    <property type="term" value="C:DNA replication factor A complex"/>
    <property type="evidence" value="ECO:0007669"/>
    <property type="project" value="TreeGrafter"/>
</dbReference>
<keyword evidence="13" id="KW-1185">Reference proteome</keyword>
<dbReference type="EMBL" id="CM016554">
    <property type="protein sequence ID" value="TKW24697.1"/>
    <property type="molecule type" value="Genomic_DNA"/>
</dbReference>
<dbReference type="Proteomes" id="UP000298652">
    <property type="component" value="Chromosome 3"/>
</dbReference>
<keyword evidence="4" id="KW-0479">Metal-binding</keyword>
<evidence type="ECO:0000256" key="1">
    <source>
        <dbReference type="ARBA" id="ARBA00004123"/>
    </source>
</evidence>
<dbReference type="GO" id="GO:0006289">
    <property type="term" value="P:nucleotide-excision repair"/>
    <property type="evidence" value="ECO:0007669"/>
    <property type="project" value="TreeGrafter"/>
</dbReference>
<protein>
    <recommendedName>
        <fullName evidence="14">Replication protein A subunit</fullName>
    </recommendedName>
</protein>
<keyword evidence="7" id="KW-0238">DNA-binding</keyword>
<dbReference type="Pfam" id="PF16900">
    <property type="entry name" value="REPA_OB_2"/>
    <property type="match status" value="1"/>
</dbReference>
<reference evidence="12" key="1">
    <citation type="submission" date="2019-03" db="EMBL/GenBank/DDBJ databases">
        <title>WGS assembly of Setaria viridis.</title>
        <authorList>
            <person name="Huang P."/>
            <person name="Jenkins J."/>
            <person name="Grimwood J."/>
            <person name="Barry K."/>
            <person name="Healey A."/>
            <person name="Mamidi S."/>
            <person name="Sreedasyam A."/>
            <person name="Shu S."/>
            <person name="Feldman M."/>
            <person name="Wu J."/>
            <person name="Yu Y."/>
            <person name="Chen C."/>
            <person name="Johnson J."/>
            <person name="Rokhsar D."/>
            <person name="Baxter I."/>
            <person name="Schmutz J."/>
            <person name="Brutnell T."/>
            <person name="Kellogg E."/>
        </authorList>
    </citation>
    <scope>NUCLEOTIDE SEQUENCE [LARGE SCALE GENOMIC DNA]</scope>
</reference>
<evidence type="ECO:0008006" key="14">
    <source>
        <dbReference type="Google" id="ProtNLM"/>
    </source>
</evidence>
<dbReference type="Gene3D" id="2.40.50.140">
    <property type="entry name" value="Nucleic acid-binding proteins"/>
    <property type="match status" value="3"/>
</dbReference>
<dbReference type="Pfam" id="PF04057">
    <property type="entry name" value="Rep-A_N"/>
    <property type="match status" value="1"/>
</dbReference>
<dbReference type="FunFam" id="2.40.50.140:FF:000064">
    <property type="entry name" value="Replication protein A subunit"/>
    <property type="match status" value="1"/>
</dbReference>
<dbReference type="PANTHER" id="PTHR23273">
    <property type="entry name" value="REPLICATION FACTOR A 1, RFA1"/>
    <property type="match status" value="1"/>
</dbReference>
<dbReference type="GO" id="GO:0051321">
    <property type="term" value="P:meiotic cell cycle"/>
    <property type="evidence" value="ECO:0007669"/>
    <property type="project" value="TreeGrafter"/>
</dbReference>
<accession>A0A4U6VK89</accession>
<evidence type="ECO:0000259" key="11">
    <source>
        <dbReference type="Pfam" id="PF16900"/>
    </source>
</evidence>
<organism evidence="12 13">
    <name type="scientific">Setaria viridis</name>
    <name type="common">Green bristlegrass</name>
    <name type="synonym">Setaria italica subsp. viridis</name>
    <dbReference type="NCBI Taxonomy" id="4556"/>
    <lineage>
        <taxon>Eukaryota</taxon>
        <taxon>Viridiplantae</taxon>
        <taxon>Streptophyta</taxon>
        <taxon>Embryophyta</taxon>
        <taxon>Tracheophyta</taxon>
        <taxon>Spermatophyta</taxon>
        <taxon>Magnoliopsida</taxon>
        <taxon>Liliopsida</taxon>
        <taxon>Poales</taxon>
        <taxon>Poaceae</taxon>
        <taxon>PACMAD clade</taxon>
        <taxon>Panicoideae</taxon>
        <taxon>Panicodae</taxon>
        <taxon>Paniceae</taxon>
        <taxon>Cenchrinae</taxon>
        <taxon>Setaria</taxon>
    </lineage>
</organism>
<keyword evidence="5" id="KW-0863">Zinc-finger</keyword>
<gene>
    <name evidence="12" type="ORF">SEVIR_3G066300v2</name>
</gene>
<dbReference type="Gramene" id="TKW24697">
    <property type="protein sequence ID" value="TKW24697"/>
    <property type="gene ID" value="SEVIR_3G066300v2"/>
</dbReference>
<evidence type="ECO:0000256" key="2">
    <source>
        <dbReference type="ARBA" id="ARBA00005690"/>
    </source>
</evidence>